<reference evidence="2 3" key="1">
    <citation type="submission" date="2016-11" db="EMBL/GenBank/DDBJ databases">
        <authorList>
            <person name="Jaros S."/>
            <person name="Januszkiewicz K."/>
            <person name="Wedrychowicz H."/>
        </authorList>
    </citation>
    <scope>NUCLEOTIDE SEQUENCE [LARGE SCALE GENOMIC DNA]</scope>
    <source>
        <strain evidence="2 3">DSM 13106</strain>
    </source>
</reference>
<dbReference type="Gene3D" id="3.40.1440.10">
    <property type="entry name" value="GIY-YIG endonuclease"/>
    <property type="match status" value="1"/>
</dbReference>
<dbReference type="Pfam" id="PF24348">
    <property type="entry name" value="DUF7508"/>
    <property type="match status" value="1"/>
</dbReference>
<evidence type="ECO:0000259" key="1">
    <source>
        <dbReference type="Pfam" id="PF24348"/>
    </source>
</evidence>
<evidence type="ECO:0000313" key="2">
    <source>
        <dbReference type="EMBL" id="SHH73212.1"/>
    </source>
</evidence>
<dbReference type="AlphaFoldDB" id="A0A1M5VD57"/>
<proteinExistence type="predicted"/>
<dbReference type="EMBL" id="FQXR01000004">
    <property type="protein sequence ID" value="SHH73212.1"/>
    <property type="molecule type" value="Genomic_DNA"/>
</dbReference>
<dbReference type="InterPro" id="IPR035901">
    <property type="entry name" value="GIY-YIG_endonuc_sf"/>
</dbReference>
<name>A0A1M5VD57_9FIRM</name>
<accession>A0A1M5VD57</accession>
<organism evidence="2 3">
    <name type="scientific">Sporanaerobacter acetigenes DSM 13106</name>
    <dbReference type="NCBI Taxonomy" id="1123281"/>
    <lineage>
        <taxon>Bacteria</taxon>
        <taxon>Bacillati</taxon>
        <taxon>Bacillota</taxon>
        <taxon>Tissierellia</taxon>
        <taxon>Tissierellales</taxon>
        <taxon>Sporanaerobacteraceae</taxon>
        <taxon>Sporanaerobacter</taxon>
    </lineage>
</organism>
<sequence length="103" mass="11899">MKWNPIDERDGRIADKGRWYNLENAEKKTPNIGGVYVFIDSDMDVKYIGKAGIGELRNEIQNAISSEKSKSVTRVGWFATNSKEFVDALEREWTDKYRPINNL</sequence>
<gene>
    <name evidence="2" type="ORF">SAMN02745180_00857</name>
</gene>
<dbReference type="InterPro" id="IPR055930">
    <property type="entry name" value="DUF7508"/>
</dbReference>
<dbReference type="RefSeq" id="WP_072743491.1">
    <property type="nucleotide sequence ID" value="NZ_FQXR01000004.1"/>
</dbReference>
<dbReference type="STRING" id="1123281.SAMN02745180_00857"/>
<evidence type="ECO:0000313" key="3">
    <source>
        <dbReference type="Proteomes" id="UP000184389"/>
    </source>
</evidence>
<keyword evidence="3" id="KW-1185">Reference proteome</keyword>
<dbReference type="Proteomes" id="UP000184389">
    <property type="component" value="Unassembled WGS sequence"/>
</dbReference>
<feature type="domain" description="DUF7508" evidence="1">
    <location>
        <begin position="18"/>
        <end position="95"/>
    </location>
</feature>
<protein>
    <recommendedName>
        <fullName evidence="1">DUF7508 domain-containing protein</fullName>
    </recommendedName>
</protein>